<evidence type="ECO:0000256" key="1">
    <source>
        <dbReference type="ARBA" id="ARBA00004323"/>
    </source>
</evidence>
<evidence type="ECO:0000256" key="3">
    <source>
        <dbReference type="ARBA" id="ARBA00022676"/>
    </source>
</evidence>
<gene>
    <name evidence="14" type="ORF">PVAP13_2KG058201</name>
</gene>
<dbReference type="InterPro" id="IPR005027">
    <property type="entry name" value="Glyco_trans_43"/>
</dbReference>
<keyword evidence="9" id="KW-0472">Membrane</keyword>
<evidence type="ECO:0000256" key="2">
    <source>
        <dbReference type="ARBA" id="ARBA00007706"/>
    </source>
</evidence>
<evidence type="ECO:0000256" key="9">
    <source>
        <dbReference type="ARBA" id="ARBA00023136"/>
    </source>
</evidence>
<evidence type="ECO:0000313" key="14">
    <source>
        <dbReference type="EMBL" id="KAG2647822.1"/>
    </source>
</evidence>
<dbReference type="AlphaFoldDB" id="A0A8T0WGB4"/>
<dbReference type="GO" id="GO:0071555">
    <property type="term" value="P:cell wall organization"/>
    <property type="evidence" value="ECO:0007669"/>
    <property type="project" value="UniProtKB-KW"/>
</dbReference>
<dbReference type="Gene3D" id="3.90.550.10">
    <property type="entry name" value="Spore Coat Polysaccharide Biosynthesis Protein SpsA, Chain A"/>
    <property type="match status" value="1"/>
</dbReference>
<feature type="compositionally biased region" description="Pro residues" evidence="13">
    <location>
        <begin position="55"/>
        <end position="70"/>
    </location>
</feature>
<keyword evidence="7" id="KW-1133">Transmembrane helix</keyword>
<accession>A0A8T0WGB4</accession>
<keyword evidence="5" id="KW-0812">Transmembrane</keyword>
<evidence type="ECO:0000256" key="12">
    <source>
        <dbReference type="RuleBase" id="RU363127"/>
    </source>
</evidence>
<comment type="similarity">
    <text evidence="2 12">Belongs to the glycosyltransferase 43 family.</text>
</comment>
<evidence type="ECO:0000256" key="4">
    <source>
        <dbReference type="ARBA" id="ARBA00022679"/>
    </source>
</evidence>
<keyword evidence="11 12" id="KW-0961">Cell wall biogenesis/degradation</keyword>
<dbReference type="EMBL" id="CM029039">
    <property type="protein sequence ID" value="KAG2647822.1"/>
    <property type="molecule type" value="Genomic_DNA"/>
</dbReference>
<evidence type="ECO:0000256" key="13">
    <source>
        <dbReference type="SAM" id="MobiDB-lite"/>
    </source>
</evidence>
<dbReference type="SUPFAM" id="SSF53448">
    <property type="entry name" value="Nucleotide-diphospho-sugar transferases"/>
    <property type="match status" value="1"/>
</dbReference>
<evidence type="ECO:0000256" key="11">
    <source>
        <dbReference type="ARBA" id="ARBA00023316"/>
    </source>
</evidence>
<evidence type="ECO:0000313" key="15">
    <source>
        <dbReference type="Proteomes" id="UP000823388"/>
    </source>
</evidence>
<comment type="caution">
    <text evidence="14">The sequence shown here is derived from an EMBL/GenBank/DDBJ whole genome shotgun (WGS) entry which is preliminary data.</text>
</comment>
<dbReference type="GO" id="GO:0009834">
    <property type="term" value="P:plant-type secondary cell wall biogenesis"/>
    <property type="evidence" value="ECO:0007669"/>
    <property type="project" value="TreeGrafter"/>
</dbReference>
<comment type="subcellular location">
    <subcellularLocation>
        <location evidence="1 12">Golgi apparatus membrane</location>
        <topology evidence="1 12">Single-pass type II membrane protein</topology>
    </subcellularLocation>
</comment>
<comment type="function">
    <text evidence="12">Involved in the synthesis of glucuronoxylan hemicellulose in secondary cell walls.</text>
</comment>
<dbReference type="Pfam" id="PF03360">
    <property type="entry name" value="Glyco_transf_43"/>
    <property type="match status" value="1"/>
</dbReference>
<reference evidence="14" key="1">
    <citation type="submission" date="2020-05" db="EMBL/GenBank/DDBJ databases">
        <title>WGS assembly of Panicum virgatum.</title>
        <authorList>
            <person name="Lovell J.T."/>
            <person name="Jenkins J."/>
            <person name="Shu S."/>
            <person name="Juenger T.E."/>
            <person name="Schmutz J."/>
        </authorList>
    </citation>
    <scope>NUCLEOTIDE SEQUENCE</scope>
    <source>
        <strain evidence="14">AP13</strain>
    </source>
</reference>
<dbReference type="EC" id="2.4.-.-" evidence="12"/>
<dbReference type="GO" id="GO:0010417">
    <property type="term" value="P:glucuronoxylan biosynthetic process"/>
    <property type="evidence" value="ECO:0007669"/>
    <property type="project" value="TreeGrafter"/>
</dbReference>
<sequence length="363" mass="40304">MASPKHHNNTKPLQPPSSSATSNNKKKRPLLLRRAMLHSCLCFLLGLLTGLAPPTGPTLPPAPPPTPPTPRSSGQSAPSTVNHTAALLQLKTTTRHQHQHLEEEPHHPQLLLVVTTTTGLSPERERRSAALTRTAHALRLVSPPVLWLVVEAAREAPPTATLLRRTGVVYRHLTYAHNLTSDAWEEERHHQRNVALGHIEQHRLRGVVFFAGLADVFDLRLLEQLRRIRTLGAWPVATVWEQERRVAIQGPLCSSGGAAASGWFSAPTTTSSDAGGGSRFTTRPTPSLTSDDSVHSFAFASNLLWDPARWDRFPTTEPDQSQDSIKFVQRLMMEDYSKTKPIPDYSNCSQVMVWRVETTFLLF</sequence>
<protein>
    <recommendedName>
        <fullName evidence="12">Glycosyltransferases</fullName>
        <ecNumber evidence="12">2.4.-.-</ecNumber>
    </recommendedName>
</protein>
<dbReference type="FunFam" id="3.90.550.10:FF:000227">
    <property type="entry name" value="Glycosyltransferases"/>
    <property type="match status" value="1"/>
</dbReference>
<keyword evidence="10" id="KW-0325">Glycoprotein</keyword>
<feature type="compositionally biased region" description="Polar residues" evidence="13">
    <location>
        <begin position="10"/>
        <end position="23"/>
    </location>
</feature>
<dbReference type="Proteomes" id="UP000823388">
    <property type="component" value="Chromosome 2K"/>
</dbReference>
<evidence type="ECO:0000256" key="5">
    <source>
        <dbReference type="ARBA" id="ARBA00022692"/>
    </source>
</evidence>
<evidence type="ECO:0000256" key="6">
    <source>
        <dbReference type="ARBA" id="ARBA00022968"/>
    </source>
</evidence>
<dbReference type="InterPro" id="IPR029044">
    <property type="entry name" value="Nucleotide-diphossugar_trans"/>
</dbReference>
<dbReference type="GO" id="GO:0042285">
    <property type="term" value="F:xylosyltransferase activity"/>
    <property type="evidence" value="ECO:0007669"/>
    <property type="project" value="TreeGrafter"/>
</dbReference>
<keyword evidence="4 12" id="KW-0808">Transferase</keyword>
<feature type="region of interest" description="Disordered" evidence="13">
    <location>
        <begin position="266"/>
        <end position="287"/>
    </location>
</feature>
<name>A0A8T0WGB4_PANVG</name>
<keyword evidence="15" id="KW-1185">Reference proteome</keyword>
<dbReference type="GO" id="GO:0015018">
    <property type="term" value="F:galactosylgalactosylxylosylprotein 3-beta-glucuronosyltransferase activity"/>
    <property type="evidence" value="ECO:0007669"/>
    <property type="project" value="InterPro"/>
</dbReference>
<evidence type="ECO:0000256" key="10">
    <source>
        <dbReference type="ARBA" id="ARBA00023180"/>
    </source>
</evidence>
<dbReference type="PANTHER" id="PTHR10896:SF26">
    <property type="entry name" value="BETA-1,4-XYLOSYLTRANSFERASE IRX9-RELATED"/>
    <property type="match status" value="1"/>
</dbReference>
<feature type="compositionally biased region" description="Polar residues" evidence="13">
    <location>
        <begin position="71"/>
        <end position="80"/>
    </location>
</feature>
<keyword evidence="6 12" id="KW-0735">Signal-anchor</keyword>
<feature type="region of interest" description="Disordered" evidence="13">
    <location>
        <begin position="55"/>
        <end position="80"/>
    </location>
</feature>
<keyword evidence="3" id="KW-0328">Glycosyltransferase</keyword>
<organism evidence="14 15">
    <name type="scientific">Panicum virgatum</name>
    <name type="common">Blackwell switchgrass</name>
    <dbReference type="NCBI Taxonomy" id="38727"/>
    <lineage>
        <taxon>Eukaryota</taxon>
        <taxon>Viridiplantae</taxon>
        <taxon>Streptophyta</taxon>
        <taxon>Embryophyta</taxon>
        <taxon>Tracheophyta</taxon>
        <taxon>Spermatophyta</taxon>
        <taxon>Magnoliopsida</taxon>
        <taxon>Liliopsida</taxon>
        <taxon>Poales</taxon>
        <taxon>Poaceae</taxon>
        <taxon>PACMAD clade</taxon>
        <taxon>Panicoideae</taxon>
        <taxon>Panicodae</taxon>
        <taxon>Paniceae</taxon>
        <taxon>Panicinae</taxon>
        <taxon>Panicum</taxon>
        <taxon>Panicum sect. Hiantes</taxon>
    </lineage>
</organism>
<proteinExistence type="inferred from homology"/>
<keyword evidence="8 12" id="KW-0333">Golgi apparatus</keyword>
<evidence type="ECO:0000256" key="8">
    <source>
        <dbReference type="ARBA" id="ARBA00023034"/>
    </source>
</evidence>
<evidence type="ECO:0000256" key="7">
    <source>
        <dbReference type="ARBA" id="ARBA00022989"/>
    </source>
</evidence>
<feature type="region of interest" description="Disordered" evidence="13">
    <location>
        <begin position="1"/>
        <end position="25"/>
    </location>
</feature>
<dbReference type="GO" id="GO:0000139">
    <property type="term" value="C:Golgi membrane"/>
    <property type="evidence" value="ECO:0007669"/>
    <property type="project" value="UniProtKB-SubCell"/>
</dbReference>
<dbReference type="PANTHER" id="PTHR10896">
    <property type="entry name" value="GALACTOSYLGALACTOSYLXYLOSYLPROTEIN 3-BETA-GLUCURONOSYLTRANSFERASE BETA-1,3-GLUCURONYLTRANSFERASE"/>
    <property type="match status" value="1"/>
</dbReference>